<name>A0AAN6UUN9_9PEZI</name>
<dbReference type="RefSeq" id="XP_062632656.1">
    <property type="nucleotide sequence ID" value="XM_062782391.1"/>
</dbReference>
<keyword evidence="1" id="KW-0732">Signal</keyword>
<protein>
    <submittedName>
        <fullName evidence="2">Uncharacterized protein</fullName>
    </submittedName>
</protein>
<gene>
    <name evidence="2" type="ORF">C8A04DRAFT_33253</name>
</gene>
<evidence type="ECO:0000313" key="3">
    <source>
        <dbReference type="Proteomes" id="UP001302676"/>
    </source>
</evidence>
<evidence type="ECO:0000313" key="2">
    <source>
        <dbReference type="EMBL" id="KAK4139285.1"/>
    </source>
</evidence>
<dbReference type="EMBL" id="MU853673">
    <property type="protein sequence ID" value="KAK4139285.1"/>
    <property type="molecule type" value="Genomic_DNA"/>
</dbReference>
<feature type="chain" id="PRO_5042848392" evidence="1">
    <location>
        <begin position="21"/>
        <end position="120"/>
    </location>
</feature>
<organism evidence="2 3">
    <name type="scientific">Dichotomopilus funicola</name>
    <dbReference type="NCBI Taxonomy" id="1934379"/>
    <lineage>
        <taxon>Eukaryota</taxon>
        <taxon>Fungi</taxon>
        <taxon>Dikarya</taxon>
        <taxon>Ascomycota</taxon>
        <taxon>Pezizomycotina</taxon>
        <taxon>Sordariomycetes</taxon>
        <taxon>Sordariomycetidae</taxon>
        <taxon>Sordariales</taxon>
        <taxon>Chaetomiaceae</taxon>
        <taxon>Dichotomopilus</taxon>
    </lineage>
</organism>
<accession>A0AAN6UUN9</accession>
<proteinExistence type="predicted"/>
<sequence>MRLTLSATLAVTLLAQISKANWLVDFYEKGCPAPDGSNDENLDIIWGTAGQPGQELWCIAVAGGRTAIVRGIETDGMKVDIFSERGCDHTKYIETWTEDGCYAVHEGVDVQAVRVLPKGS</sequence>
<evidence type="ECO:0000256" key="1">
    <source>
        <dbReference type="SAM" id="SignalP"/>
    </source>
</evidence>
<dbReference type="AlphaFoldDB" id="A0AAN6UUN9"/>
<feature type="signal peptide" evidence="1">
    <location>
        <begin position="1"/>
        <end position="20"/>
    </location>
</feature>
<dbReference type="Proteomes" id="UP001302676">
    <property type="component" value="Unassembled WGS sequence"/>
</dbReference>
<comment type="caution">
    <text evidence="2">The sequence shown here is derived from an EMBL/GenBank/DDBJ whole genome shotgun (WGS) entry which is preliminary data.</text>
</comment>
<dbReference type="GeneID" id="87819004"/>
<keyword evidence="3" id="KW-1185">Reference proteome</keyword>
<reference evidence="2" key="1">
    <citation type="journal article" date="2023" name="Mol. Phylogenet. Evol.">
        <title>Genome-scale phylogeny and comparative genomics of the fungal order Sordariales.</title>
        <authorList>
            <person name="Hensen N."/>
            <person name="Bonometti L."/>
            <person name="Westerberg I."/>
            <person name="Brannstrom I.O."/>
            <person name="Guillou S."/>
            <person name="Cros-Aarteil S."/>
            <person name="Calhoun S."/>
            <person name="Haridas S."/>
            <person name="Kuo A."/>
            <person name="Mondo S."/>
            <person name="Pangilinan J."/>
            <person name="Riley R."/>
            <person name="LaButti K."/>
            <person name="Andreopoulos B."/>
            <person name="Lipzen A."/>
            <person name="Chen C."/>
            <person name="Yan M."/>
            <person name="Daum C."/>
            <person name="Ng V."/>
            <person name="Clum A."/>
            <person name="Steindorff A."/>
            <person name="Ohm R.A."/>
            <person name="Martin F."/>
            <person name="Silar P."/>
            <person name="Natvig D.O."/>
            <person name="Lalanne C."/>
            <person name="Gautier V."/>
            <person name="Ament-Velasquez S.L."/>
            <person name="Kruys A."/>
            <person name="Hutchinson M.I."/>
            <person name="Powell A.J."/>
            <person name="Barry K."/>
            <person name="Miller A.N."/>
            <person name="Grigoriev I.V."/>
            <person name="Debuchy R."/>
            <person name="Gladieux P."/>
            <person name="Hiltunen Thoren M."/>
            <person name="Johannesson H."/>
        </authorList>
    </citation>
    <scope>NUCLEOTIDE SEQUENCE</scope>
    <source>
        <strain evidence="2">CBS 141.50</strain>
    </source>
</reference>
<reference evidence="2" key="2">
    <citation type="submission" date="2023-05" db="EMBL/GenBank/DDBJ databases">
        <authorList>
            <consortium name="Lawrence Berkeley National Laboratory"/>
            <person name="Steindorff A."/>
            <person name="Hensen N."/>
            <person name="Bonometti L."/>
            <person name="Westerberg I."/>
            <person name="Brannstrom I.O."/>
            <person name="Guillou S."/>
            <person name="Cros-Aarteil S."/>
            <person name="Calhoun S."/>
            <person name="Haridas S."/>
            <person name="Kuo A."/>
            <person name="Mondo S."/>
            <person name="Pangilinan J."/>
            <person name="Riley R."/>
            <person name="Labutti K."/>
            <person name="Andreopoulos B."/>
            <person name="Lipzen A."/>
            <person name="Chen C."/>
            <person name="Yanf M."/>
            <person name="Daum C."/>
            <person name="Ng V."/>
            <person name="Clum A."/>
            <person name="Ohm R."/>
            <person name="Martin F."/>
            <person name="Silar P."/>
            <person name="Natvig D."/>
            <person name="Lalanne C."/>
            <person name="Gautier V."/>
            <person name="Ament-Velasquez S.L."/>
            <person name="Kruys A."/>
            <person name="Hutchinson M.I."/>
            <person name="Powell A.J."/>
            <person name="Barry K."/>
            <person name="Miller A.N."/>
            <person name="Grigoriev I.V."/>
            <person name="Debuchy R."/>
            <person name="Gladieux P."/>
            <person name="Thoren M.H."/>
            <person name="Johannesson H."/>
        </authorList>
    </citation>
    <scope>NUCLEOTIDE SEQUENCE</scope>
    <source>
        <strain evidence="2">CBS 141.50</strain>
    </source>
</reference>